<evidence type="ECO:0000256" key="2">
    <source>
        <dbReference type="ARBA" id="ARBA00022664"/>
    </source>
</evidence>
<evidence type="ECO:0000256" key="8">
    <source>
        <dbReference type="ARBA" id="ARBA00023242"/>
    </source>
</evidence>
<feature type="compositionally biased region" description="Low complexity" evidence="10">
    <location>
        <begin position="485"/>
        <end position="504"/>
    </location>
</feature>
<dbReference type="SUPFAM" id="SSF54001">
    <property type="entry name" value="Cysteine proteinases"/>
    <property type="match status" value="2"/>
</dbReference>
<evidence type="ECO:0000313" key="14">
    <source>
        <dbReference type="Proteomes" id="UP001642406"/>
    </source>
</evidence>
<dbReference type="InterPro" id="IPR038765">
    <property type="entry name" value="Papain-like_cys_pep_sf"/>
</dbReference>
<evidence type="ECO:0000259" key="11">
    <source>
        <dbReference type="PROSITE" id="PS50235"/>
    </source>
</evidence>
<feature type="region of interest" description="Disordered" evidence="10">
    <location>
        <begin position="1"/>
        <end position="76"/>
    </location>
</feature>
<keyword evidence="4" id="KW-0747">Spliceosome</keyword>
<name>A0ABP0CTA2_9PEZI</name>
<comment type="subcellular location">
    <subcellularLocation>
        <location evidence="1">Nucleus</location>
    </subcellularLocation>
</comment>
<dbReference type="Proteomes" id="UP001642406">
    <property type="component" value="Unassembled WGS sequence"/>
</dbReference>
<reference evidence="13 14" key="1">
    <citation type="submission" date="2024-01" db="EMBL/GenBank/DDBJ databases">
        <authorList>
            <person name="Allen C."/>
            <person name="Tagirdzhanova G."/>
        </authorList>
    </citation>
    <scope>NUCLEOTIDE SEQUENCE [LARGE SCALE GENOMIC DNA]</scope>
</reference>
<organism evidence="13 14">
    <name type="scientific">Sporothrix bragantina</name>
    <dbReference type="NCBI Taxonomy" id="671064"/>
    <lineage>
        <taxon>Eukaryota</taxon>
        <taxon>Fungi</taxon>
        <taxon>Dikarya</taxon>
        <taxon>Ascomycota</taxon>
        <taxon>Pezizomycotina</taxon>
        <taxon>Sordariomycetes</taxon>
        <taxon>Sordariomycetidae</taxon>
        <taxon>Ophiostomatales</taxon>
        <taxon>Ophiostomataceae</taxon>
        <taxon>Sporothrix</taxon>
    </lineage>
</organism>
<sequence>MAKRRAPEELDAMEGVTSPAPKKQRNDGRDGLLNGQMAHGTGRGDAGTNAIEDVSREDGEEADDLEDDLEDETTTRTVRQAAPTAGYDDLYLDTIDRQVLDFDFEKLCSVSLSNINVYACLVCGRYYQGRGLKSHAYFHALDEDHHVFINMQTQRVYVLPEGYEVLSRSLDDIKFVADPRYTRSDIAQLDQRRTAASKVCYTLAGKPYAPGYVGMNNIKENDYLNVVVQALAHVPPLRNFLLLDEFKTKPSAPGSGKPDAKSLDNPNAELVKRFGLLVRKIWNPRAFKAHVSPHELLQEVALRSNKRFTLTAQADPVDFLTWFLNHLHLGLGGSRTRPGSSIVQRVFQGKVRVETEKLAAVGAAAAAAAAAATASEQGADKTADAADSMMIDTPLPVRPGGGMLPPPPPPPGMAQQHPLQHQPPPPGMGGAPGFSGFAQPPPPGVLSAPGMFSAPPPPPGPPGLSGMGASSLPPPPSSLPPPPSSSSSSAAAPPPEQQQQQQQQQEERLALSTSPPKPTVDVNRFLLLTLDLPPAPLFQDEQERNIIPQVPLTTLLSKYDGQSAHIAHVDHGDVRRRFQLQGPLPPYLVLHMKRFTVNKFITERNPTIVTFDPKGLDMRPYVEGVDAEGGQEDEYTYDLVANVVHEAERARGDDVAVDSAEERRTWKVQLRDRSGATATNGEQGALTGAGGAGEDKWVVAQDLFVEPVAGELLYLAESYIQIWERRRQPTSRPQQATNGSAKVQNKGKAAASTNGGR</sequence>
<gene>
    <name evidence="13" type="primary">ubp10</name>
    <name evidence="13" type="ORF">SBRCBS47491_009273</name>
</gene>
<evidence type="ECO:0000256" key="9">
    <source>
        <dbReference type="PROSITE-ProRule" id="PRU00502"/>
    </source>
</evidence>
<dbReference type="InterPro" id="IPR028889">
    <property type="entry name" value="USP"/>
</dbReference>
<feature type="region of interest" description="Disordered" evidence="10">
    <location>
        <begin position="391"/>
        <end position="518"/>
    </location>
</feature>
<dbReference type="PANTHER" id="PTHR21646:SF16">
    <property type="entry name" value="U4_U6.U5 TRI-SNRNP-ASSOCIATED PROTEIN 2"/>
    <property type="match status" value="1"/>
</dbReference>
<dbReference type="Gene3D" id="3.90.70.10">
    <property type="entry name" value="Cysteine proteinases"/>
    <property type="match status" value="2"/>
</dbReference>
<feature type="region of interest" description="Disordered" evidence="10">
    <location>
        <begin position="725"/>
        <end position="757"/>
    </location>
</feature>
<evidence type="ECO:0000256" key="5">
    <source>
        <dbReference type="ARBA" id="ARBA00022771"/>
    </source>
</evidence>
<dbReference type="InterPro" id="IPR033809">
    <property type="entry name" value="USP39"/>
</dbReference>
<keyword evidence="3" id="KW-0479">Metal-binding</keyword>
<keyword evidence="6" id="KW-0862">Zinc</keyword>
<keyword evidence="13" id="KW-0378">Hydrolase</keyword>
<dbReference type="InterPro" id="IPR050185">
    <property type="entry name" value="Ub_carboxyl-term_hydrolase"/>
</dbReference>
<keyword evidence="5 9" id="KW-0863">Zinc-finger</keyword>
<feature type="compositionally biased region" description="Acidic residues" evidence="10">
    <location>
        <begin position="58"/>
        <end position="72"/>
    </location>
</feature>
<dbReference type="PROSITE" id="PS50235">
    <property type="entry name" value="USP_3"/>
    <property type="match status" value="1"/>
</dbReference>
<dbReference type="PANTHER" id="PTHR21646">
    <property type="entry name" value="UBIQUITIN CARBOXYL-TERMINAL HYDROLASE"/>
    <property type="match status" value="1"/>
</dbReference>
<dbReference type="InterPro" id="IPR001394">
    <property type="entry name" value="Peptidase_C19_UCH"/>
</dbReference>
<dbReference type="SUPFAM" id="SSF57850">
    <property type="entry name" value="RING/U-box"/>
    <property type="match status" value="1"/>
</dbReference>
<evidence type="ECO:0000256" key="10">
    <source>
        <dbReference type="SAM" id="MobiDB-lite"/>
    </source>
</evidence>
<feature type="domain" description="USP" evidence="11">
    <location>
        <begin position="213"/>
        <end position="726"/>
    </location>
</feature>
<evidence type="ECO:0000256" key="4">
    <source>
        <dbReference type="ARBA" id="ARBA00022728"/>
    </source>
</evidence>
<keyword evidence="2" id="KW-0507">mRNA processing</keyword>
<dbReference type="Gene3D" id="3.30.40.10">
    <property type="entry name" value="Zinc/RING finger domain, C3HC4 (zinc finger)"/>
    <property type="match status" value="1"/>
</dbReference>
<accession>A0ABP0CTA2</accession>
<keyword evidence="7" id="KW-0508">mRNA splicing</keyword>
<evidence type="ECO:0000313" key="13">
    <source>
        <dbReference type="EMBL" id="CAK7235377.1"/>
    </source>
</evidence>
<dbReference type="InterPro" id="IPR013083">
    <property type="entry name" value="Znf_RING/FYVE/PHD"/>
</dbReference>
<protein>
    <submittedName>
        <fullName evidence="13">Ubiquitin carboxyl-terminal hydrolase 10</fullName>
    </submittedName>
</protein>
<dbReference type="CDD" id="cd02669">
    <property type="entry name" value="Peptidase_C19M"/>
    <property type="match status" value="1"/>
</dbReference>
<evidence type="ECO:0000259" key="12">
    <source>
        <dbReference type="PROSITE" id="PS50271"/>
    </source>
</evidence>
<dbReference type="Pfam" id="PF02148">
    <property type="entry name" value="zf-UBP"/>
    <property type="match status" value="1"/>
</dbReference>
<feature type="domain" description="UBP-type" evidence="12">
    <location>
        <begin position="87"/>
        <end position="184"/>
    </location>
</feature>
<keyword evidence="8" id="KW-0539">Nucleus</keyword>
<evidence type="ECO:0000256" key="6">
    <source>
        <dbReference type="ARBA" id="ARBA00022833"/>
    </source>
</evidence>
<dbReference type="GO" id="GO:0016787">
    <property type="term" value="F:hydrolase activity"/>
    <property type="evidence" value="ECO:0007669"/>
    <property type="project" value="UniProtKB-KW"/>
</dbReference>
<evidence type="ECO:0000256" key="3">
    <source>
        <dbReference type="ARBA" id="ARBA00022723"/>
    </source>
</evidence>
<evidence type="ECO:0000256" key="7">
    <source>
        <dbReference type="ARBA" id="ARBA00023187"/>
    </source>
</evidence>
<feature type="region of interest" description="Disordered" evidence="10">
    <location>
        <begin position="671"/>
        <end position="691"/>
    </location>
</feature>
<keyword evidence="14" id="KW-1185">Reference proteome</keyword>
<dbReference type="PROSITE" id="PS50271">
    <property type="entry name" value="ZF_UBP"/>
    <property type="match status" value="1"/>
</dbReference>
<proteinExistence type="predicted"/>
<feature type="compositionally biased region" description="Polar residues" evidence="10">
    <location>
        <begin position="730"/>
        <end position="743"/>
    </location>
</feature>
<dbReference type="InterPro" id="IPR001607">
    <property type="entry name" value="Znf_UBP"/>
</dbReference>
<comment type="caution">
    <text evidence="13">The sequence shown here is derived from an EMBL/GenBank/DDBJ whole genome shotgun (WGS) entry which is preliminary data.</text>
</comment>
<feature type="compositionally biased region" description="Pro residues" evidence="10">
    <location>
        <begin position="472"/>
        <end position="484"/>
    </location>
</feature>
<evidence type="ECO:0000256" key="1">
    <source>
        <dbReference type="ARBA" id="ARBA00004123"/>
    </source>
</evidence>
<dbReference type="Pfam" id="PF00443">
    <property type="entry name" value="UCH"/>
    <property type="match status" value="1"/>
</dbReference>
<dbReference type="EMBL" id="CAWUHC010000140">
    <property type="protein sequence ID" value="CAK7235377.1"/>
    <property type="molecule type" value="Genomic_DNA"/>
</dbReference>
<dbReference type="SMART" id="SM00290">
    <property type="entry name" value="ZnF_UBP"/>
    <property type="match status" value="1"/>
</dbReference>